<dbReference type="HOGENOM" id="CLU_1658474_0_0_11"/>
<dbReference type="Pfam" id="PF08906">
    <property type="entry name" value="T6SS_Tdi1_C"/>
    <property type="match status" value="1"/>
</dbReference>
<dbReference type="InterPro" id="IPR015002">
    <property type="entry name" value="T6SS_Tdi1_C"/>
</dbReference>
<dbReference type="PATRIC" id="fig|452652.3.peg.3004"/>
<dbReference type="eggNOG" id="ENOG503305E">
    <property type="taxonomic scope" value="Bacteria"/>
</dbReference>
<dbReference type="Proteomes" id="UP000007076">
    <property type="component" value="Chromosome"/>
</dbReference>
<dbReference type="KEGG" id="ksk:KSE_29940"/>
<evidence type="ECO:0000313" key="3">
    <source>
        <dbReference type="Proteomes" id="UP000007076"/>
    </source>
</evidence>
<keyword evidence="3" id="KW-1185">Reference proteome</keyword>
<evidence type="ECO:0000313" key="2">
    <source>
        <dbReference type="EMBL" id="BAJ28806.1"/>
    </source>
</evidence>
<reference evidence="2 3" key="1">
    <citation type="journal article" date="2010" name="DNA Res.">
        <title>Genome sequence of Kitasatospora setae NBRC 14216T: an evolutionary snapshot of the family Streptomycetaceae.</title>
        <authorList>
            <person name="Ichikawa N."/>
            <person name="Oguchi A."/>
            <person name="Ikeda H."/>
            <person name="Ishikawa J."/>
            <person name="Kitani S."/>
            <person name="Watanabe Y."/>
            <person name="Nakamura S."/>
            <person name="Katano Y."/>
            <person name="Kishi E."/>
            <person name="Sasagawa M."/>
            <person name="Ankai A."/>
            <person name="Fukui S."/>
            <person name="Hashimoto Y."/>
            <person name="Kamata S."/>
            <person name="Otoguro M."/>
            <person name="Tanikawa S."/>
            <person name="Nihira T."/>
            <person name="Horinouchi S."/>
            <person name="Ohnishi Y."/>
            <person name="Hayakawa M."/>
            <person name="Kuzuyama T."/>
            <person name="Arisawa A."/>
            <person name="Nomoto F."/>
            <person name="Miura H."/>
            <person name="Takahashi Y."/>
            <person name="Fujita N."/>
        </authorList>
    </citation>
    <scope>NUCLEOTIDE SEQUENCE [LARGE SCALE GENOMIC DNA]</scope>
    <source>
        <strain evidence="3">ATCC 33774 / DSM 43861 / JCM 3304 / KCC A-0304 / NBRC 14216 / KM-6054</strain>
    </source>
</reference>
<sequence>MAIGAGSSFGNGIIRIHDAHQSRRAVALIGEVFPEYQGRVIPFAKDWLGRQFAVPTHDGLPTADRILLMEPGSGDAFVVDVTLADLFDQEMVEEPDTFLAADLFAEWRRQYPGRVPADECVGFKVPLFLGGQGEVENLEVSDEEVYWGLFGQLRSQVKG</sequence>
<organism evidence="2 3">
    <name type="scientific">Kitasatospora setae (strain ATCC 33774 / DSM 43861 / JCM 3304 / KCC A-0304 / NBRC 14216 / KM-6054)</name>
    <name type="common">Streptomyces setae</name>
    <dbReference type="NCBI Taxonomy" id="452652"/>
    <lineage>
        <taxon>Bacteria</taxon>
        <taxon>Bacillati</taxon>
        <taxon>Actinomycetota</taxon>
        <taxon>Actinomycetes</taxon>
        <taxon>Kitasatosporales</taxon>
        <taxon>Streptomycetaceae</taxon>
        <taxon>Kitasatospora</taxon>
    </lineage>
</organism>
<proteinExistence type="predicted"/>
<dbReference type="AlphaFoldDB" id="E4NC75"/>
<dbReference type="EMBL" id="AP010968">
    <property type="protein sequence ID" value="BAJ28806.1"/>
    <property type="molecule type" value="Genomic_DNA"/>
</dbReference>
<feature type="domain" description="T6SS immunity protein Tdi1 C-terminal" evidence="1">
    <location>
        <begin position="97"/>
        <end position="153"/>
    </location>
</feature>
<protein>
    <recommendedName>
        <fullName evidence="1">T6SS immunity protein Tdi1 C-terminal domain-containing protein</fullName>
    </recommendedName>
</protein>
<evidence type="ECO:0000259" key="1">
    <source>
        <dbReference type="Pfam" id="PF08906"/>
    </source>
</evidence>
<gene>
    <name evidence="2" type="ordered locus">KSE_29940</name>
</gene>
<name>E4NC75_KITSK</name>
<accession>E4NC75</accession>